<name>A0A939JT71_9HYPH</name>
<evidence type="ECO:0008006" key="4">
    <source>
        <dbReference type="Google" id="ProtNLM"/>
    </source>
</evidence>
<evidence type="ECO:0000313" key="3">
    <source>
        <dbReference type="Proteomes" id="UP000664122"/>
    </source>
</evidence>
<feature type="transmembrane region" description="Helical" evidence="1">
    <location>
        <begin position="20"/>
        <end position="44"/>
    </location>
</feature>
<protein>
    <recommendedName>
        <fullName evidence="4">DUF2474 domain-containing protein</fullName>
    </recommendedName>
</protein>
<sequence length="46" mass="5183">MPPEDVRDRTAERPPWERILWLVILCLTGIGIFGAVVIALRLILIG</sequence>
<keyword evidence="1" id="KW-0472">Membrane</keyword>
<dbReference type="RefSeq" id="WP_207258557.1">
    <property type="nucleotide sequence ID" value="NZ_JAFMPP010000012.1"/>
</dbReference>
<organism evidence="2 3">
    <name type="scientific">Jiella flava</name>
    <dbReference type="NCBI Taxonomy" id="2816857"/>
    <lineage>
        <taxon>Bacteria</taxon>
        <taxon>Pseudomonadati</taxon>
        <taxon>Pseudomonadota</taxon>
        <taxon>Alphaproteobacteria</taxon>
        <taxon>Hyphomicrobiales</taxon>
        <taxon>Aurantimonadaceae</taxon>
        <taxon>Jiella</taxon>
    </lineage>
</organism>
<dbReference type="AlphaFoldDB" id="A0A939JT71"/>
<keyword evidence="3" id="KW-1185">Reference proteome</keyword>
<reference evidence="2" key="1">
    <citation type="submission" date="2021-03" db="EMBL/GenBank/DDBJ databases">
        <title>Whole genome sequence of Jiella sp. CQZ9-1.</title>
        <authorList>
            <person name="Tuo L."/>
        </authorList>
    </citation>
    <scope>NUCLEOTIDE SEQUENCE</scope>
    <source>
        <strain evidence="2">CQZ9-1</strain>
    </source>
</reference>
<evidence type="ECO:0000256" key="1">
    <source>
        <dbReference type="SAM" id="Phobius"/>
    </source>
</evidence>
<dbReference type="EMBL" id="JAFMPP010000012">
    <property type="protein sequence ID" value="MBO0663678.1"/>
    <property type="molecule type" value="Genomic_DNA"/>
</dbReference>
<dbReference type="Proteomes" id="UP000664122">
    <property type="component" value="Unassembled WGS sequence"/>
</dbReference>
<comment type="caution">
    <text evidence="2">The sequence shown here is derived from an EMBL/GenBank/DDBJ whole genome shotgun (WGS) entry which is preliminary data.</text>
</comment>
<accession>A0A939JT71</accession>
<keyword evidence="1" id="KW-1133">Transmembrane helix</keyword>
<evidence type="ECO:0000313" key="2">
    <source>
        <dbReference type="EMBL" id="MBO0663678.1"/>
    </source>
</evidence>
<keyword evidence="1" id="KW-0812">Transmembrane</keyword>
<proteinExistence type="predicted"/>
<gene>
    <name evidence="2" type="ORF">J1C48_13900</name>
</gene>